<dbReference type="InterPro" id="IPR026960">
    <property type="entry name" value="RVT-Znf"/>
</dbReference>
<dbReference type="AlphaFoldDB" id="A0AAD6J904"/>
<feature type="domain" description="Reverse transcriptase zinc-binding" evidence="2">
    <location>
        <begin position="32"/>
        <end position="113"/>
    </location>
</feature>
<keyword evidence="1" id="KW-0812">Transmembrane</keyword>
<comment type="caution">
    <text evidence="3">The sequence shown here is derived from an EMBL/GenBank/DDBJ whole genome shotgun (WGS) entry which is preliminary data.</text>
</comment>
<accession>A0AAD6J904</accession>
<dbReference type="Proteomes" id="UP001162972">
    <property type="component" value="Unassembled WGS sequence"/>
</dbReference>
<dbReference type="Pfam" id="PF13966">
    <property type="entry name" value="zf-RVT"/>
    <property type="match status" value="1"/>
</dbReference>
<feature type="transmembrane region" description="Helical" evidence="1">
    <location>
        <begin position="237"/>
        <end position="258"/>
    </location>
</feature>
<dbReference type="PANTHER" id="PTHR33116:SF84">
    <property type="entry name" value="RNA-DIRECTED DNA POLYMERASE"/>
    <property type="match status" value="1"/>
</dbReference>
<dbReference type="PANTHER" id="PTHR33116">
    <property type="entry name" value="REVERSE TRANSCRIPTASE ZINC-BINDING DOMAIN-CONTAINING PROTEIN-RELATED-RELATED"/>
    <property type="match status" value="1"/>
</dbReference>
<organism evidence="3 4">
    <name type="scientific">Salix udensis</name>
    <dbReference type="NCBI Taxonomy" id="889485"/>
    <lineage>
        <taxon>Eukaryota</taxon>
        <taxon>Viridiplantae</taxon>
        <taxon>Streptophyta</taxon>
        <taxon>Embryophyta</taxon>
        <taxon>Tracheophyta</taxon>
        <taxon>Spermatophyta</taxon>
        <taxon>Magnoliopsida</taxon>
        <taxon>eudicotyledons</taxon>
        <taxon>Gunneridae</taxon>
        <taxon>Pentapetalae</taxon>
        <taxon>rosids</taxon>
        <taxon>fabids</taxon>
        <taxon>Malpighiales</taxon>
        <taxon>Salicaceae</taxon>
        <taxon>Saliceae</taxon>
        <taxon>Salix</taxon>
    </lineage>
</organism>
<dbReference type="EMBL" id="JAPFFJ010000240">
    <property type="protein sequence ID" value="KAJ6397232.1"/>
    <property type="molecule type" value="Genomic_DNA"/>
</dbReference>
<sequence length="289" mass="32024">MGLNLMWDLVTFQPRNDLQDTYKWNGNSTGKFSIRSVWHQLRPTNPKVAGASLLWHAWHIPRFSFILWLAARGRLRTMDRLHGNSQRVRVLCNGHDENHDHLFFGCSFSSSIWLDISSRAQIGWKAGNWSQAWQDIAVRCSNKNNPRHRLVGLALASSIYHIWKERNKRIFDQHFSNSQKIRDDIVNSVCGKLGGLGVGDMVSSFGLGSGCLLGCADGAAFDPLLGPWKAKLSVGRLFFGLRSVCWVLGLGGLGSRFGCSSSCGLAACFFKFLVGFFSVMVVVNAAGGS</sequence>
<keyword evidence="1" id="KW-0472">Membrane</keyword>
<keyword evidence="4" id="KW-1185">Reference proteome</keyword>
<evidence type="ECO:0000313" key="4">
    <source>
        <dbReference type="Proteomes" id="UP001162972"/>
    </source>
</evidence>
<proteinExistence type="predicted"/>
<feature type="transmembrane region" description="Helical" evidence="1">
    <location>
        <begin position="264"/>
        <end position="286"/>
    </location>
</feature>
<evidence type="ECO:0000256" key="1">
    <source>
        <dbReference type="SAM" id="Phobius"/>
    </source>
</evidence>
<evidence type="ECO:0000313" key="3">
    <source>
        <dbReference type="EMBL" id="KAJ6397232.1"/>
    </source>
</evidence>
<reference evidence="3" key="1">
    <citation type="submission" date="2022-10" db="EMBL/GenBank/DDBJ databases">
        <authorList>
            <person name="Hyden B.L."/>
            <person name="Feng K."/>
            <person name="Yates T."/>
            <person name="Jawdy S."/>
            <person name="Smart L.B."/>
            <person name="Muchero W."/>
        </authorList>
    </citation>
    <scope>NUCLEOTIDE SEQUENCE</scope>
    <source>
        <tissue evidence="3">Shoot tip</tissue>
    </source>
</reference>
<protein>
    <recommendedName>
        <fullName evidence="2">Reverse transcriptase zinc-binding domain-containing protein</fullName>
    </recommendedName>
</protein>
<gene>
    <name evidence="3" type="ORF">OIU84_018235</name>
</gene>
<reference evidence="3" key="2">
    <citation type="journal article" date="2023" name="Int. J. Mol. Sci.">
        <title>De Novo Assembly and Annotation of 11 Diverse Shrub Willow (Salix) Genomes Reveals Novel Gene Organization in Sex-Linked Regions.</title>
        <authorList>
            <person name="Hyden B."/>
            <person name="Feng K."/>
            <person name="Yates T.B."/>
            <person name="Jawdy S."/>
            <person name="Cereghino C."/>
            <person name="Smart L.B."/>
            <person name="Muchero W."/>
        </authorList>
    </citation>
    <scope>NUCLEOTIDE SEQUENCE</scope>
    <source>
        <tissue evidence="3">Shoot tip</tissue>
    </source>
</reference>
<name>A0AAD6J904_9ROSI</name>
<keyword evidence="1" id="KW-1133">Transmembrane helix</keyword>
<evidence type="ECO:0000259" key="2">
    <source>
        <dbReference type="Pfam" id="PF13966"/>
    </source>
</evidence>